<dbReference type="SUPFAM" id="SSF52266">
    <property type="entry name" value="SGNH hydrolase"/>
    <property type="match status" value="1"/>
</dbReference>
<dbReference type="RefSeq" id="WP_345453501.1">
    <property type="nucleotide sequence ID" value="NZ_BAABKG010000001.1"/>
</dbReference>
<accession>A0ABP9P5H0</accession>
<feature type="region of interest" description="Disordered" evidence="1">
    <location>
        <begin position="24"/>
        <end position="66"/>
    </location>
</feature>
<keyword evidence="4" id="KW-0378">Hydrolase</keyword>
<feature type="compositionally biased region" description="Low complexity" evidence="1">
    <location>
        <begin position="30"/>
        <end position="62"/>
    </location>
</feature>
<evidence type="ECO:0000313" key="5">
    <source>
        <dbReference type="Proteomes" id="UP001500221"/>
    </source>
</evidence>
<dbReference type="PANTHER" id="PTHR37981">
    <property type="entry name" value="LIPASE 2"/>
    <property type="match status" value="1"/>
</dbReference>
<evidence type="ECO:0000256" key="2">
    <source>
        <dbReference type="SAM" id="SignalP"/>
    </source>
</evidence>
<comment type="caution">
    <text evidence="4">The sequence shown here is derived from an EMBL/GenBank/DDBJ whole genome shotgun (WGS) entry which is preliminary data.</text>
</comment>
<protein>
    <submittedName>
        <fullName evidence="4">SGNH/GDSL hydrolase family protein</fullName>
    </submittedName>
</protein>
<evidence type="ECO:0000313" key="4">
    <source>
        <dbReference type="EMBL" id="GAA5141046.1"/>
    </source>
</evidence>
<dbReference type="Pfam" id="PF13472">
    <property type="entry name" value="Lipase_GDSL_2"/>
    <property type="match status" value="1"/>
</dbReference>
<organism evidence="4 5">
    <name type="scientific">Nocardioides marinquilinus</name>
    <dbReference type="NCBI Taxonomy" id="1210400"/>
    <lineage>
        <taxon>Bacteria</taxon>
        <taxon>Bacillati</taxon>
        <taxon>Actinomycetota</taxon>
        <taxon>Actinomycetes</taxon>
        <taxon>Propionibacteriales</taxon>
        <taxon>Nocardioidaceae</taxon>
        <taxon>Nocardioides</taxon>
    </lineage>
</organism>
<dbReference type="GO" id="GO:0016787">
    <property type="term" value="F:hydrolase activity"/>
    <property type="evidence" value="ECO:0007669"/>
    <property type="project" value="UniProtKB-KW"/>
</dbReference>
<dbReference type="PROSITE" id="PS51257">
    <property type="entry name" value="PROKAR_LIPOPROTEIN"/>
    <property type="match status" value="1"/>
</dbReference>
<keyword evidence="5" id="KW-1185">Reference proteome</keyword>
<dbReference type="Gene3D" id="3.40.50.1110">
    <property type="entry name" value="SGNH hydrolase"/>
    <property type="match status" value="1"/>
</dbReference>
<keyword evidence="2" id="KW-0732">Signal</keyword>
<gene>
    <name evidence="4" type="ORF">GCM10023340_02130</name>
</gene>
<evidence type="ECO:0000259" key="3">
    <source>
        <dbReference type="Pfam" id="PF13472"/>
    </source>
</evidence>
<evidence type="ECO:0000256" key="1">
    <source>
        <dbReference type="SAM" id="MobiDB-lite"/>
    </source>
</evidence>
<dbReference type="CDD" id="cd01823">
    <property type="entry name" value="SEST_like"/>
    <property type="match status" value="1"/>
</dbReference>
<dbReference type="InterPro" id="IPR037460">
    <property type="entry name" value="SEST-like"/>
</dbReference>
<proteinExistence type="predicted"/>
<feature type="chain" id="PRO_5046180715" evidence="2">
    <location>
        <begin position="22"/>
        <end position="300"/>
    </location>
</feature>
<dbReference type="EMBL" id="BAABKG010000001">
    <property type="protein sequence ID" value="GAA5141046.1"/>
    <property type="molecule type" value="Genomic_DNA"/>
</dbReference>
<dbReference type="Proteomes" id="UP001500221">
    <property type="component" value="Unassembled WGS sequence"/>
</dbReference>
<feature type="signal peptide" evidence="2">
    <location>
        <begin position="1"/>
        <end position="21"/>
    </location>
</feature>
<feature type="domain" description="SGNH hydrolase-type esterase" evidence="3">
    <location>
        <begin position="70"/>
        <end position="285"/>
    </location>
</feature>
<reference evidence="5" key="1">
    <citation type="journal article" date="2019" name="Int. J. Syst. Evol. Microbiol.">
        <title>The Global Catalogue of Microorganisms (GCM) 10K type strain sequencing project: providing services to taxonomists for standard genome sequencing and annotation.</title>
        <authorList>
            <consortium name="The Broad Institute Genomics Platform"/>
            <consortium name="The Broad Institute Genome Sequencing Center for Infectious Disease"/>
            <person name="Wu L."/>
            <person name="Ma J."/>
        </authorList>
    </citation>
    <scope>NUCLEOTIDE SEQUENCE [LARGE SCALE GENOMIC DNA]</scope>
    <source>
        <strain evidence="5">JCM 18459</strain>
    </source>
</reference>
<dbReference type="InterPro" id="IPR036514">
    <property type="entry name" value="SGNH_hydro_sf"/>
</dbReference>
<name>A0ABP9P5H0_9ACTN</name>
<dbReference type="InterPro" id="IPR013830">
    <property type="entry name" value="SGNH_hydro"/>
</dbReference>
<dbReference type="PANTHER" id="PTHR37981:SF1">
    <property type="entry name" value="SGNH HYDROLASE-TYPE ESTERASE DOMAIN-CONTAINING PROTEIN"/>
    <property type="match status" value="1"/>
</dbReference>
<sequence>MRSPLALGLVGLLLVTVVGCADGSDGTDGSDGPPQSPTTPTTPTTPASPTSAAEAPSDDAPANGSTEYVALGDSYAAAPGVPPSDPVGGCFRSGGNYASLLATDLDLQLSDQTCSGATTGDVIERQVPAIGPGTRLVTLGVGGNDADLFVQLVTSCVGAAVACSEVAGERVAEVLPTIERNVGDVLDAVQQAAPDAQVVVVGYPDLLPERGECPDRIPLAAQDFAFVDGVVRDLSGALRRQAERRDLDFVDVYAASQGHDICADDPWVNGVQTSPEGVIPLHPLPAEQRAVADLIAPLVR</sequence>